<evidence type="ECO:0000313" key="3">
    <source>
        <dbReference type="EMBL" id="CAK9105056.1"/>
    </source>
</evidence>
<feature type="compositionally biased region" description="Basic and acidic residues" evidence="1">
    <location>
        <begin position="405"/>
        <end position="778"/>
    </location>
</feature>
<feature type="transmembrane region" description="Helical" evidence="2">
    <location>
        <begin position="75"/>
        <end position="95"/>
    </location>
</feature>
<feature type="compositionally biased region" description="Low complexity" evidence="1">
    <location>
        <begin position="9"/>
        <end position="22"/>
    </location>
</feature>
<evidence type="ECO:0000256" key="2">
    <source>
        <dbReference type="SAM" id="Phobius"/>
    </source>
</evidence>
<gene>
    <name evidence="3" type="ORF">CCMP2556_LOCUS49186</name>
</gene>
<dbReference type="EMBL" id="CAXAMN010026694">
    <property type="protein sequence ID" value="CAK9105056.1"/>
    <property type="molecule type" value="Genomic_DNA"/>
</dbReference>
<reference evidence="3 4" key="1">
    <citation type="submission" date="2024-02" db="EMBL/GenBank/DDBJ databases">
        <authorList>
            <person name="Chen Y."/>
            <person name="Shah S."/>
            <person name="Dougan E. K."/>
            <person name="Thang M."/>
            <person name="Chan C."/>
        </authorList>
    </citation>
    <scope>NUCLEOTIDE SEQUENCE [LARGE SCALE GENOMIC DNA]</scope>
</reference>
<protein>
    <submittedName>
        <fullName evidence="3">Uncharacterized protein</fullName>
    </submittedName>
</protein>
<feature type="region of interest" description="Disordered" evidence="1">
    <location>
        <begin position="1"/>
        <end position="24"/>
    </location>
</feature>
<feature type="transmembrane region" description="Helical" evidence="2">
    <location>
        <begin position="107"/>
        <end position="124"/>
    </location>
</feature>
<sequence>METAFVAPSTGTSSSSSRLLGRGVKTPWRPETQEPRQWAPWIGPGVCLSAALSRRHQRRATAQAETSKPISLKRLPCWGVAVLGFILVMIHRVVLKECRLQLPPPRFTVFLHASIFLILSQFLPPTKFPSEQNVKVILLVGALEFFGWAALQNVVAVAGHLGVSAALLSGVSLLVTLASAKLLLRSHVKATAWIGAAIVALGVGAAGPVHALSMASSPAHVALLCAALFTTSLALTGKEVLFSGRAPLSVASVACLASFAQLLALALPEVLRLHSFPGTLELAQIIVGPAPRIANLSWPAYVYILGSAFLRYTFTWSLRTANAPTVQLVNAVAVPFGSALLMLLSHAPISDQSLCALSICTVGSFIFFLDQGPLMKASELFKGTMSQEQLKLEEAWKQQKAAKAKQAEEERERQAKAAKEKEEQRKKAKELEQQKLLEKEAAQKKEKEEQQKKKEEEQKRKEEERLKAAAEKKKLQEEKQAKKEEERKKAEEERRKKQEEYQRMKAEEEKKAIAEKQRKEEEKKQQEEAKQQKIEADRKAKEEKRKEQERIAEEKKAEEARKREEEKQKKQEEAKQAEEIKKAEEERKLKEKEELKRRQEEEAARKKAEEEEQKRKAEAERKQKQEEELKRKEEEQRVKKEAEERKRKEEEELKRKQAEAQKKKEEEERVRKEAEENKRRQEEERKRQQEQERQRKQEEEKKRKEEEERKRKQEEERKRQEEEEKKRKEEQEKKAKEEEERKKKDEAERKRKDEEETKRKKDEERKVQEEERKQKKEEEQEVVASTSEVDEKEKQKRYSRLSFKWKMQDEMRLGQETAKIKKQLQEREQELAKLRESKEAEQRRWKELQEEAGRVASTKSGCRLQSLRQEDQC</sequence>
<evidence type="ECO:0000256" key="1">
    <source>
        <dbReference type="SAM" id="MobiDB-lite"/>
    </source>
</evidence>
<comment type="caution">
    <text evidence="3">The sequence shown here is derived from an EMBL/GenBank/DDBJ whole genome shotgun (WGS) entry which is preliminary data.</text>
</comment>
<keyword evidence="2" id="KW-1133">Transmembrane helix</keyword>
<evidence type="ECO:0000313" key="4">
    <source>
        <dbReference type="Proteomes" id="UP001642484"/>
    </source>
</evidence>
<keyword evidence="2" id="KW-0812">Transmembrane</keyword>
<name>A0ABP0RZ64_9DINO</name>
<feature type="transmembrane region" description="Helical" evidence="2">
    <location>
        <begin position="161"/>
        <end position="184"/>
    </location>
</feature>
<dbReference type="Proteomes" id="UP001642484">
    <property type="component" value="Unassembled WGS sequence"/>
</dbReference>
<dbReference type="PANTHER" id="PTHR34491">
    <property type="entry name" value="A-TYPE INCLUSION PROTEIN, PUTATIVE-RELATED"/>
    <property type="match status" value="1"/>
</dbReference>
<feature type="region of interest" description="Disordered" evidence="1">
    <location>
        <begin position="402"/>
        <end position="801"/>
    </location>
</feature>
<feature type="region of interest" description="Disordered" evidence="1">
    <location>
        <begin position="848"/>
        <end position="873"/>
    </location>
</feature>
<feature type="transmembrane region" description="Helical" evidence="2">
    <location>
        <begin position="248"/>
        <end position="267"/>
    </location>
</feature>
<keyword evidence="4" id="KW-1185">Reference proteome</keyword>
<organism evidence="3 4">
    <name type="scientific">Durusdinium trenchii</name>
    <dbReference type="NCBI Taxonomy" id="1381693"/>
    <lineage>
        <taxon>Eukaryota</taxon>
        <taxon>Sar</taxon>
        <taxon>Alveolata</taxon>
        <taxon>Dinophyceae</taxon>
        <taxon>Suessiales</taxon>
        <taxon>Symbiodiniaceae</taxon>
        <taxon>Durusdinium</taxon>
    </lineage>
</organism>
<feature type="transmembrane region" description="Helical" evidence="2">
    <location>
        <begin position="296"/>
        <end position="314"/>
    </location>
</feature>
<proteinExistence type="predicted"/>
<accession>A0ABP0RZ64</accession>
<feature type="transmembrane region" description="Helical" evidence="2">
    <location>
        <begin position="217"/>
        <end position="236"/>
    </location>
</feature>
<feature type="transmembrane region" description="Helical" evidence="2">
    <location>
        <begin position="191"/>
        <end position="211"/>
    </location>
</feature>
<feature type="transmembrane region" description="Helical" evidence="2">
    <location>
        <begin position="136"/>
        <end position="155"/>
    </location>
</feature>
<dbReference type="PANTHER" id="PTHR34491:SF82">
    <property type="entry name" value="CHROMOSOME UNDETERMINED SCAFFOLD_21, WHOLE GENOME SHOTGUN SEQUENCE"/>
    <property type="match status" value="1"/>
</dbReference>
<feature type="transmembrane region" description="Helical" evidence="2">
    <location>
        <begin position="326"/>
        <end position="345"/>
    </location>
</feature>
<keyword evidence="2" id="KW-0472">Membrane</keyword>